<feature type="non-terminal residue" evidence="1">
    <location>
        <position position="1"/>
    </location>
</feature>
<gene>
    <name evidence="1" type="ORF">L9F63_020241</name>
</gene>
<protein>
    <submittedName>
        <fullName evidence="1">Uncharacterized protein</fullName>
    </submittedName>
</protein>
<organism evidence="1 2">
    <name type="scientific">Diploptera punctata</name>
    <name type="common">Pacific beetle cockroach</name>
    <dbReference type="NCBI Taxonomy" id="6984"/>
    <lineage>
        <taxon>Eukaryota</taxon>
        <taxon>Metazoa</taxon>
        <taxon>Ecdysozoa</taxon>
        <taxon>Arthropoda</taxon>
        <taxon>Hexapoda</taxon>
        <taxon>Insecta</taxon>
        <taxon>Pterygota</taxon>
        <taxon>Neoptera</taxon>
        <taxon>Polyneoptera</taxon>
        <taxon>Dictyoptera</taxon>
        <taxon>Blattodea</taxon>
        <taxon>Blaberoidea</taxon>
        <taxon>Blaberidae</taxon>
        <taxon>Diplopterinae</taxon>
        <taxon>Diploptera</taxon>
    </lineage>
</organism>
<reference evidence="1" key="2">
    <citation type="submission" date="2023-05" db="EMBL/GenBank/DDBJ databases">
        <authorList>
            <person name="Fouks B."/>
        </authorList>
    </citation>
    <scope>NUCLEOTIDE SEQUENCE</scope>
    <source>
        <strain evidence="1">Stay&amp;Tobe</strain>
        <tissue evidence="1">Testes</tissue>
    </source>
</reference>
<sequence length="78" mass="8908">KLSSDDALPNFSRDDIIRNEGKYIFYTVESWVNQLRVLAQVLGLLGVVKCMKSGRTKTSSAALQYNFLRNQLKLTQKK</sequence>
<dbReference type="Proteomes" id="UP001233999">
    <property type="component" value="Unassembled WGS sequence"/>
</dbReference>
<evidence type="ECO:0000313" key="2">
    <source>
        <dbReference type="Proteomes" id="UP001233999"/>
    </source>
</evidence>
<keyword evidence="2" id="KW-1185">Reference proteome</keyword>
<feature type="non-terminal residue" evidence="1">
    <location>
        <position position="78"/>
    </location>
</feature>
<dbReference type="AlphaFoldDB" id="A0AAD7ZSN2"/>
<evidence type="ECO:0000313" key="1">
    <source>
        <dbReference type="EMBL" id="KAJ9586114.1"/>
    </source>
</evidence>
<comment type="caution">
    <text evidence="1">The sequence shown here is derived from an EMBL/GenBank/DDBJ whole genome shotgun (WGS) entry which is preliminary data.</text>
</comment>
<dbReference type="EMBL" id="JASPKZ010007207">
    <property type="protein sequence ID" value="KAJ9586114.1"/>
    <property type="molecule type" value="Genomic_DNA"/>
</dbReference>
<name>A0AAD7ZSN2_DIPPU</name>
<reference evidence="1" key="1">
    <citation type="journal article" date="2023" name="IScience">
        <title>Live-bearing cockroach genome reveals convergent evolutionary mechanisms linked to viviparity in insects and beyond.</title>
        <authorList>
            <person name="Fouks B."/>
            <person name="Harrison M.C."/>
            <person name="Mikhailova A.A."/>
            <person name="Marchal E."/>
            <person name="English S."/>
            <person name="Carruthers M."/>
            <person name="Jennings E.C."/>
            <person name="Chiamaka E.L."/>
            <person name="Frigard R.A."/>
            <person name="Pippel M."/>
            <person name="Attardo G.M."/>
            <person name="Benoit J.B."/>
            <person name="Bornberg-Bauer E."/>
            <person name="Tobe S.S."/>
        </authorList>
    </citation>
    <scope>NUCLEOTIDE SEQUENCE</scope>
    <source>
        <strain evidence="1">Stay&amp;Tobe</strain>
    </source>
</reference>
<accession>A0AAD7ZSN2</accession>
<proteinExistence type="predicted"/>